<accession>A0ABS1N6V8</accession>
<evidence type="ECO:0000313" key="1">
    <source>
        <dbReference type="EMBL" id="MBL1095737.1"/>
    </source>
</evidence>
<reference evidence="1 2" key="1">
    <citation type="submission" date="2021-01" db="EMBL/GenBank/DDBJ databases">
        <title>WGS of actinomycetes isolated from Thailand.</title>
        <authorList>
            <person name="Thawai C."/>
        </authorList>
    </citation>
    <scope>NUCLEOTIDE SEQUENCE [LARGE SCALE GENOMIC DNA]</scope>
    <source>
        <strain evidence="1 2">CA1R205</strain>
    </source>
</reference>
<dbReference type="Proteomes" id="UP000634229">
    <property type="component" value="Unassembled WGS sequence"/>
</dbReference>
<keyword evidence="2" id="KW-1185">Reference proteome</keyword>
<dbReference type="EMBL" id="JAERRF010000002">
    <property type="protein sequence ID" value="MBL1095737.1"/>
    <property type="molecule type" value="Genomic_DNA"/>
</dbReference>
<name>A0ABS1N6V8_9ACTN</name>
<comment type="caution">
    <text evidence="1">The sequence shown here is derived from an EMBL/GenBank/DDBJ whole genome shotgun (WGS) entry which is preliminary data.</text>
</comment>
<organism evidence="1 2">
    <name type="scientific">Streptomyces coffeae</name>
    <dbReference type="NCBI Taxonomy" id="621382"/>
    <lineage>
        <taxon>Bacteria</taxon>
        <taxon>Bacillati</taxon>
        <taxon>Actinomycetota</taxon>
        <taxon>Actinomycetes</taxon>
        <taxon>Kitasatosporales</taxon>
        <taxon>Streptomycetaceae</taxon>
        <taxon>Streptomyces</taxon>
    </lineage>
</organism>
<gene>
    <name evidence="1" type="ORF">JK363_03385</name>
</gene>
<evidence type="ECO:0000313" key="2">
    <source>
        <dbReference type="Proteomes" id="UP000634229"/>
    </source>
</evidence>
<proteinExistence type="predicted"/>
<protein>
    <recommendedName>
        <fullName evidence="3">AG1 protein</fullName>
    </recommendedName>
</protein>
<dbReference type="RefSeq" id="WP_201871259.1">
    <property type="nucleotide sequence ID" value="NZ_JAERRF010000002.1"/>
</dbReference>
<evidence type="ECO:0008006" key="3">
    <source>
        <dbReference type="Google" id="ProtNLM"/>
    </source>
</evidence>
<sequence length="151" mass="16265">MSFDGEWSGLRAEAASRMRINSARKGSPGEDSGDLVVRQDDLGRVGHEAFLLHARLKKAGDMTRGAKDDGATAKAASALGAHHFSMGDALTTMATMWNDQLKTLLQACAHISNGLDYTKKSQSHTDKEIGASLTHRNGSAVSVSEISRYYR</sequence>